<proteinExistence type="predicted"/>
<dbReference type="Proteomes" id="UP000515292">
    <property type="component" value="Chromosome"/>
</dbReference>
<organism evidence="1 2">
    <name type="scientific">Sandaracinobacteroides saxicola</name>
    <dbReference type="NCBI Taxonomy" id="2759707"/>
    <lineage>
        <taxon>Bacteria</taxon>
        <taxon>Pseudomonadati</taxon>
        <taxon>Pseudomonadota</taxon>
        <taxon>Alphaproteobacteria</taxon>
        <taxon>Sphingomonadales</taxon>
        <taxon>Sphingosinicellaceae</taxon>
        <taxon>Sandaracinobacteroides</taxon>
    </lineage>
</organism>
<dbReference type="AlphaFoldDB" id="A0A7G5IFN3"/>
<evidence type="ECO:0000313" key="1">
    <source>
        <dbReference type="EMBL" id="QMW22175.1"/>
    </source>
</evidence>
<protein>
    <submittedName>
        <fullName evidence="1">Uncharacterized protein</fullName>
    </submittedName>
</protein>
<evidence type="ECO:0000313" key="2">
    <source>
        <dbReference type="Proteomes" id="UP000515292"/>
    </source>
</evidence>
<keyword evidence="2" id="KW-1185">Reference proteome</keyword>
<reference evidence="1 2" key="1">
    <citation type="submission" date="2020-07" db="EMBL/GenBank/DDBJ databases">
        <title>Complete genome sequence for Sandaracinobacter sp. M6.</title>
        <authorList>
            <person name="Tang Y."/>
            <person name="Liu Q."/>
            <person name="Guo Z."/>
            <person name="Lei P."/>
            <person name="Huang B."/>
        </authorList>
    </citation>
    <scope>NUCLEOTIDE SEQUENCE [LARGE SCALE GENOMIC DNA]</scope>
    <source>
        <strain evidence="1 2">M6</strain>
    </source>
</reference>
<dbReference type="KEGG" id="sand:H3309_12475"/>
<dbReference type="EMBL" id="CP059851">
    <property type="protein sequence ID" value="QMW22175.1"/>
    <property type="molecule type" value="Genomic_DNA"/>
</dbReference>
<accession>A0A7G5IFN3</accession>
<gene>
    <name evidence="1" type="ORF">H3309_12475</name>
</gene>
<dbReference type="RefSeq" id="WP_182295020.1">
    <property type="nucleotide sequence ID" value="NZ_CP059851.1"/>
</dbReference>
<sequence length="136" mass="14695">MAMFGSNVPAKLKTVKGSIYEVSADGLVRTRYTGEKSVGAKNVFYTSFKDSETLLKLKDKTVDGGKVSLVAHDPTKAQISFATGEGTIAKPLVFDVLTQPVIQACPVDVILEKDGKFADDHRFHVGDYIVHVLHGA</sequence>
<name>A0A7G5IFN3_9SPHN</name>